<evidence type="ECO:0000256" key="4">
    <source>
        <dbReference type="PROSITE-ProRule" id="PRU00091"/>
    </source>
</evidence>
<dbReference type="OMA" id="CDECYRM"/>
<sequence length="106" mass="12215">MEFDEDTSFKPDPTFTNSRPKWVDDDKVNNCTKCKVNFTLLNRRHHCRRCGLVFCQKCSANSCKIPQLNYNFVPVRVCDGCFRMVSIESSSSLDLKQIFSPGLNQL</sequence>
<dbReference type="PROSITE" id="PS50178">
    <property type="entry name" value="ZF_FYVE"/>
    <property type="match status" value="1"/>
</dbReference>
<name>D3AYL3_HETP5</name>
<dbReference type="EMBL" id="ADBJ01000004">
    <property type="protein sequence ID" value="EFA86040.1"/>
    <property type="molecule type" value="Genomic_DNA"/>
</dbReference>
<gene>
    <name evidence="6" type="ORF">PPL_01273</name>
</gene>
<evidence type="ECO:0000256" key="1">
    <source>
        <dbReference type="ARBA" id="ARBA00022723"/>
    </source>
</evidence>
<dbReference type="Pfam" id="PF01363">
    <property type="entry name" value="FYVE"/>
    <property type="match status" value="1"/>
</dbReference>
<dbReference type="GO" id="GO:0008270">
    <property type="term" value="F:zinc ion binding"/>
    <property type="evidence" value="ECO:0007669"/>
    <property type="project" value="UniProtKB-KW"/>
</dbReference>
<dbReference type="InterPro" id="IPR011011">
    <property type="entry name" value="Znf_FYVE_PHD"/>
</dbReference>
<keyword evidence="1" id="KW-0479">Metal-binding</keyword>
<evidence type="ECO:0000256" key="2">
    <source>
        <dbReference type="ARBA" id="ARBA00022771"/>
    </source>
</evidence>
<evidence type="ECO:0000259" key="5">
    <source>
        <dbReference type="PROSITE" id="PS50178"/>
    </source>
</evidence>
<feature type="domain" description="FYVE-type" evidence="5">
    <location>
        <begin position="25"/>
        <end position="86"/>
    </location>
</feature>
<dbReference type="STRING" id="670386.D3AYL3"/>
<keyword evidence="3" id="KW-0862">Zinc</keyword>
<organism evidence="6 7">
    <name type="scientific">Heterostelium pallidum (strain ATCC 26659 / Pp 5 / PN500)</name>
    <name type="common">Cellular slime mold</name>
    <name type="synonym">Polysphondylium pallidum</name>
    <dbReference type="NCBI Taxonomy" id="670386"/>
    <lineage>
        <taxon>Eukaryota</taxon>
        <taxon>Amoebozoa</taxon>
        <taxon>Evosea</taxon>
        <taxon>Eumycetozoa</taxon>
        <taxon>Dictyostelia</taxon>
        <taxon>Acytosteliales</taxon>
        <taxon>Acytosteliaceae</taxon>
        <taxon>Heterostelium</taxon>
    </lineage>
</organism>
<protein>
    <recommendedName>
        <fullName evidence="5">FYVE-type domain-containing protein</fullName>
    </recommendedName>
</protein>
<dbReference type="InterPro" id="IPR052113">
    <property type="entry name" value="FYVE-type_Zinc_Finger"/>
</dbReference>
<dbReference type="InterPro" id="IPR017455">
    <property type="entry name" value="Znf_FYVE-rel"/>
</dbReference>
<dbReference type="Proteomes" id="UP000001396">
    <property type="component" value="Unassembled WGS sequence"/>
</dbReference>
<dbReference type="SUPFAM" id="SSF57903">
    <property type="entry name" value="FYVE/PHD zinc finger"/>
    <property type="match status" value="1"/>
</dbReference>
<evidence type="ECO:0000313" key="6">
    <source>
        <dbReference type="EMBL" id="EFA86040.1"/>
    </source>
</evidence>
<accession>D3AYL3</accession>
<keyword evidence="7" id="KW-1185">Reference proteome</keyword>
<evidence type="ECO:0000313" key="7">
    <source>
        <dbReference type="Proteomes" id="UP000001396"/>
    </source>
</evidence>
<dbReference type="InterPro" id="IPR013083">
    <property type="entry name" value="Znf_RING/FYVE/PHD"/>
</dbReference>
<dbReference type="InParanoid" id="D3AYL3"/>
<proteinExistence type="predicted"/>
<reference evidence="6 7" key="1">
    <citation type="journal article" date="2011" name="Genome Res.">
        <title>Phylogeny-wide analysis of social amoeba genomes highlights ancient origins for complex intercellular communication.</title>
        <authorList>
            <person name="Heidel A.J."/>
            <person name="Lawal H.M."/>
            <person name="Felder M."/>
            <person name="Schilde C."/>
            <person name="Helps N.R."/>
            <person name="Tunggal B."/>
            <person name="Rivero F."/>
            <person name="John U."/>
            <person name="Schleicher M."/>
            <person name="Eichinger L."/>
            <person name="Platzer M."/>
            <person name="Noegel A.A."/>
            <person name="Schaap P."/>
            <person name="Gloeckner G."/>
        </authorList>
    </citation>
    <scope>NUCLEOTIDE SEQUENCE [LARGE SCALE GENOMIC DNA]</scope>
    <source>
        <strain evidence="7">ATCC 26659 / Pp 5 / PN500</strain>
    </source>
</reference>
<dbReference type="InterPro" id="IPR000306">
    <property type="entry name" value="Znf_FYVE"/>
</dbReference>
<dbReference type="AlphaFoldDB" id="D3AYL3"/>
<comment type="caution">
    <text evidence="6">The sequence shown here is derived from an EMBL/GenBank/DDBJ whole genome shotgun (WGS) entry which is preliminary data.</text>
</comment>
<dbReference type="Gene3D" id="3.30.40.10">
    <property type="entry name" value="Zinc/RING finger domain, C3HC4 (zinc finger)"/>
    <property type="match status" value="1"/>
</dbReference>
<dbReference type="GeneID" id="31356803"/>
<dbReference type="PANTHER" id="PTHR39490">
    <property type="entry name" value="ARRESTIN DOMAIN-CONTAINING PROTEIN D"/>
    <property type="match status" value="1"/>
</dbReference>
<dbReference type="PANTHER" id="PTHR39490:SF8">
    <property type="entry name" value="ZINC FINGER FYVE DOMAIN-CONTAINING PROTEIN 21"/>
    <property type="match status" value="1"/>
</dbReference>
<evidence type="ECO:0000256" key="3">
    <source>
        <dbReference type="ARBA" id="ARBA00022833"/>
    </source>
</evidence>
<dbReference type="RefSeq" id="XP_020438146.1">
    <property type="nucleotide sequence ID" value="XM_020572288.1"/>
</dbReference>
<dbReference type="SMART" id="SM00064">
    <property type="entry name" value="FYVE"/>
    <property type="match status" value="1"/>
</dbReference>
<keyword evidence="2 4" id="KW-0863">Zinc-finger</keyword>